<evidence type="ECO:0000313" key="2">
    <source>
        <dbReference type="EMBL" id="MBE6504518.1"/>
    </source>
</evidence>
<dbReference type="EMBL" id="SUTE01000015">
    <property type="protein sequence ID" value="MBE6504518.1"/>
    <property type="molecule type" value="Genomic_DNA"/>
</dbReference>
<proteinExistence type="predicted"/>
<keyword evidence="1" id="KW-0175">Coiled coil</keyword>
<reference evidence="2" key="1">
    <citation type="submission" date="2019-04" db="EMBL/GenBank/DDBJ databases">
        <title>Evolution of Biomass-Degrading Anaerobic Consortia Revealed by Metagenomics.</title>
        <authorList>
            <person name="Peng X."/>
        </authorList>
    </citation>
    <scope>NUCLEOTIDE SEQUENCE</scope>
    <source>
        <strain evidence="2">SIG12</strain>
    </source>
</reference>
<name>A0A8T3V8W9_9EURY</name>
<evidence type="ECO:0000313" key="3">
    <source>
        <dbReference type="Proteomes" id="UP000762703"/>
    </source>
</evidence>
<feature type="coiled-coil region" evidence="1">
    <location>
        <begin position="8"/>
        <end position="52"/>
    </location>
</feature>
<protein>
    <submittedName>
        <fullName evidence="2">Uncharacterized protein</fullName>
    </submittedName>
</protein>
<comment type="caution">
    <text evidence="2">The sequence shown here is derived from an EMBL/GenBank/DDBJ whole genome shotgun (WGS) entry which is preliminary data.</text>
</comment>
<organism evidence="2 3">
    <name type="scientific">Methanobrevibacter millerae</name>
    <dbReference type="NCBI Taxonomy" id="230361"/>
    <lineage>
        <taxon>Archaea</taxon>
        <taxon>Methanobacteriati</taxon>
        <taxon>Methanobacteriota</taxon>
        <taxon>Methanomada group</taxon>
        <taxon>Methanobacteria</taxon>
        <taxon>Methanobacteriales</taxon>
        <taxon>Methanobacteriaceae</taxon>
        <taxon>Methanobrevibacter</taxon>
    </lineage>
</organism>
<evidence type="ECO:0000256" key="1">
    <source>
        <dbReference type="SAM" id="Coils"/>
    </source>
</evidence>
<dbReference type="RefSeq" id="WP_303736166.1">
    <property type="nucleotide sequence ID" value="NZ_SUTE01000015.1"/>
</dbReference>
<dbReference type="AlphaFoldDB" id="A0A8T3V8W9"/>
<sequence length="161" mass="18795">MSELKDLIKKFMELDDSLNEQLESLEESEEVYEQFEEDHADEINELNEIYHEIEHMVFHEEFLIVSNQTEDEKEVVALIISEEDEEAEEFVIPVFTDEEEANIAIEEFKEQFGDIEFTCDKKTGNEIVADHHEDDDFVGLAVNAPQWDFVIATEDVHDCSC</sequence>
<accession>A0A8T3V8W9</accession>
<gene>
    <name evidence="2" type="ORF">E7Z73_02065</name>
</gene>
<dbReference type="Proteomes" id="UP000762703">
    <property type="component" value="Unassembled WGS sequence"/>
</dbReference>